<organism evidence="2 3">
    <name type="scientific">Sporidiobolus salmonicolor</name>
    <name type="common">Yeast-like fungus</name>
    <name type="synonym">Sporobolomyces salmonicolor</name>
    <dbReference type="NCBI Taxonomy" id="5005"/>
    <lineage>
        <taxon>Eukaryota</taxon>
        <taxon>Fungi</taxon>
        <taxon>Dikarya</taxon>
        <taxon>Basidiomycota</taxon>
        <taxon>Pucciniomycotina</taxon>
        <taxon>Microbotryomycetes</taxon>
        <taxon>Sporidiobolales</taxon>
        <taxon>Sporidiobolaceae</taxon>
        <taxon>Sporobolomyces</taxon>
    </lineage>
</organism>
<keyword evidence="3" id="KW-1185">Reference proteome</keyword>
<dbReference type="InterPro" id="IPR006740">
    <property type="entry name" value="DUF604"/>
</dbReference>
<dbReference type="EMBL" id="CENE01000033">
    <property type="protein sequence ID" value="CEQ42725.1"/>
    <property type="molecule type" value="Genomic_DNA"/>
</dbReference>
<proteinExistence type="predicted"/>
<gene>
    <name evidence="2" type="primary">SPOSA6832_04572</name>
</gene>
<dbReference type="AlphaFoldDB" id="A0A0D6ET31"/>
<evidence type="ECO:0000313" key="2">
    <source>
        <dbReference type="EMBL" id="CEQ42725.1"/>
    </source>
</evidence>
<dbReference type="Proteomes" id="UP000243876">
    <property type="component" value="Unassembled WGS sequence"/>
</dbReference>
<dbReference type="OrthoDB" id="2187549at2759"/>
<evidence type="ECO:0000256" key="1">
    <source>
        <dbReference type="SAM" id="MobiDB-lite"/>
    </source>
</evidence>
<dbReference type="Gene3D" id="3.90.550.50">
    <property type="match status" value="1"/>
</dbReference>
<feature type="compositionally biased region" description="Basic and acidic residues" evidence="1">
    <location>
        <begin position="648"/>
        <end position="673"/>
    </location>
</feature>
<protein>
    <submittedName>
        <fullName evidence="2">SPOSA6832_04572-mRNA-1:cds</fullName>
    </submittedName>
</protein>
<name>A0A0D6ET31_SPOSA</name>
<reference evidence="3" key="1">
    <citation type="submission" date="2015-02" db="EMBL/GenBank/DDBJ databases">
        <authorList>
            <person name="Gon?alves P."/>
        </authorList>
    </citation>
    <scope>NUCLEOTIDE SEQUENCE [LARGE SCALE GENOMIC DNA]</scope>
</reference>
<evidence type="ECO:0000313" key="3">
    <source>
        <dbReference type="Proteomes" id="UP000243876"/>
    </source>
</evidence>
<feature type="region of interest" description="Disordered" evidence="1">
    <location>
        <begin position="634"/>
        <end position="673"/>
    </location>
</feature>
<accession>A0A0D6ET31</accession>
<dbReference type="Pfam" id="PF04646">
    <property type="entry name" value="DUF604"/>
    <property type="match status" value="1"/>
</dbReference>
<dbReference type="PANTHER" id="PTHR10811">
    <property type="entry name" value="FRINGE-RELATED"/>
    <property type="match status" value="1"/>
</dbReference>
<feature type="non-terminal residue" evidence="2">
    <location>
        <position position="1"/>
    </location>
</feature>
<sequence>MMRSILVVDAPRLLSKSGRRPSEAPLLPSVSDTCASSNRRTRGRWLKVLGAVVVGCWLLSLGRSTPAVEAMRRSTFASLQTARCEARGLFSPAGKNDRHRVAVRLRPPQDADEADRNPDNTVLPQSFHPVLTSQQPALFAKSSTPLPALPADAKKACIVPSTHSLPLIPRPRPYPVEPTIFFSMCTAPQRAVTYAPIWKHFMVPDVSYLPSSKSPTDATTGRRMQIKAPGCLVTDAQGNGDSKGMARANVEFRRQGLSCVMKESSRVGERYEMRVLGLIRDAWVESERRRWQEGAPLVEWFIFGDDDTWWSDQAMLREMLAGYDSREDHLFGTFSESRGTIEAFGKIAFGGGGMVISRGLVRKMQSMIDKCADRFKDVFGGDGIVVSSAVPRHVASPDGPCLGRQSNCAAWTRGIPLEMLVEEVPAMRQSSSVPSWLVSQGDSPITFSVDLRGDATGYLNSGQAPFMTLQYVVVSFPLPALAGSPASVHSHWASWLDLIPNREGIDVIKLLSSAASIVGGPNFLRRWVFDGGLVTVALGYSVTVHREALTEEDLGRTEWTWSEHEPRRPARPGLKEGSDKLTYYLSAVERLSPDLALFRHTCSDPSVKSGLHQIDILWDTRTTAPTWADRMLARWNDDASPSPSAGEQPDRDPREREDDTWREKAKRKVEFAG</sequence>